<feature type="transmembrane region" description="Helical" evidence="6">
    <location>
        <begin position="322"/>
        <end position="340"/>
    </location>
</feature>
<feature type="transmembrane region" description="Helical" evidence="6">
    <location>
        <begin position="41"/>
        <end position="63"/>
    </location>
</feature>
<dbReference type="NCBIfam" id="TIGR01197">
    <property type="entry name" value="nramp"/>
    <property type="match status" value="1"/>
</dbReference>
<keyword evidence="2 6" id="KW-0813">Transport</keyword>
<comment type="similarity">
    <text evidence="6">Belongs to the NRAMP family.</text>
</comment>
<evidence type="ECO:0000313" key="8">
    <source>
        <dbReference type="Proteomes" id="UP000467105"/>
    </source>
</evidence>
<dbReference type="EMBL" id="AP022614">
    <property type="protein sequence ID" value="BBZ48106.1"/>
    <property type="molecule type" value="Genomic_DNA"/>
</dbReference>
<dbReference type="OrthoDB" id="9787548at2"/>
<dbReference type="GO" id="GO:0015086">
    <property type="term" value="F:cadmium ion transmembrane transporter activity"/>
    <property type="evidence" value="ECO:0007669"/>
    <property type="project" value="TreeGrafter"/>
</dbReference>
<evidence type="ECO:0000256" key="3">
    <source>
        <dbReference type="ARBA" id="ARBA00022692"/>
    </source>
</evidence>
<gene>
    <name evidence="6 7" type="primary">mntH</name>
    <name evidence="7" type="ORF">MPRM_53870</name>
</gene>
<keyword evidence="6" id="KW-0769">Symport</keyword>
<feature type="transmembrane region" description="Helical" evidence="6">
    <location>
        <begin position="191"/>
        <end position="215"/>
    </location>
</feature>
<keyword evidence="8" id="KW-1185">Reference proteome</keyword>
<keyword evidence="4 6" id="KW-1133">Transmembrane helix</keyword>
<evidence type="ECO:0000256" key="4">
    <source>
        <dbReference type="ARBA" id="ARBA00022989"/>
    </source>
</evidence>
<dbReference type="InterPro" id="IPR001046">
    <property type="entry name" value="NRAMP_fam"/>
</dbReference>
<feature type="transmembrane region" description="Helical" evidence="6">
    <location>
        <begin position="236"/>
        <end position="260"/>
    </location>
</feature>
<organism evidence="7 8">
    <name type="scientific">Mycobacterium parmense</name>
    <dbReference type="NCBI Taxonomy" id="185642"/>
    <lineage>
        <taxon>Bacteria</taxon>
        <taxon>Bacillati</taxon>
        <taxon>Actinomycetota</taxon>
        <taxon>Actinomycetes</taxon>
        <taxon>Mycobacteriales</taxon>
        <taxon>Mycobacteriaceae</taxon>
        <taxon>Mycobacterium</taxon>
        <taxon>Mycobacterium simiae complex</taxon>
    </lineage>
</organism>
<keyword evidence="5 6" id="KW-0472">Membrane</keyword>
<feature type="transmembrane region" description="Helical" evidence="6">
    <location>
        <begin position="385"/>
        <end position="406"/>
    </location>
</feature>
<feature type="transmembrane region" description="Helical" evidence="6">
    <location>
        <begin position="280"/>
        <end position="310"/>
    </location>
</feature>
<keyword evidence="6" id="KW-1003">Cell membrane</keyword>
<evidence type="ECO:0000313" key="7">
    <source>
        <dbReference type="EMBL" id="BBZ48106.1"/>
    </source>
</evidence>
<protein>
    <recommendedName>
        <fullName evidence="6">Divalent metal cation transporter MntH</fullName>
    </recommendedName>
</protein>
<feature type="transmembrane region" description="Helical" evidence="6">
    <location>
        <begin position="151"/>
        <end position="171"/>
    </location>
</feature>
<dbReference type="PANTHER" id="PTHR11706">
    <property type="entry name" value="SOLUTE CARRIER PROTEIN FAMILY 11 MEMBER"/>
    <property type="match status" value="1"/>
</dbReference>
<dbReference type="AlphaFoldDB" id="A0A7I7Z1Z9"/>
<dbReference type="GO" id="GO:0046872">
    <property type="term" value="F:metal ion binding"/>
    <property type="evidence" value="ECO:0007669"/>
    <property type="project" value="UniProtKB-UniRule"/>
</dbReference>
<dbReference type="GO" id="GO:0034755">
    <property type="term" value="P:iron ion transmembrane transport"/>
    <property type="evidence" value="ECO:0007669"/>
    <property type="project" value="TreeGrafter"/>
</dbReference>
<dbReference type="NCBIfam" id="NF037982">
    <property type="entry name" value="Nramp_1"/>
    <property type="match status" value="1"/>
</dbReference>
<accession>A0A7I7Z1Z9</accession>
<proteinExistence type="inferred from homology"/>
<reference evidence="7 8" key="1">
    <citation type="journal article" date="2019" name="Emerg. Microbes Infect.">
        <title>Comprehensive subspecies identification of 175 nontuberculous mycobacteria species based on 7547 genomic profiles.</title>
        <authorList>
            <person name="Matsumoto Y."/>
            <person name="Kinjo T."/>
            <person name="Motooka D."/>
            <person name="Nabeya D."/>
            <person name="Jung N."/>
            <person name="Uechi K."/>
            <person name="Horii T."/>
            <person name="Iida T."/>
            <person name="Fujita J."/>
            <person name="Nakamura S."/>
        </authorList>
    </citation>
    <scope>NUCLEOTIDE SEQUENCE [LARGE SCALE GENOMIC DNA]</scope>
    <source>
        <strain evidence="7 8">JCM 14742</strain>
    </source>
</reference>
<feature type="transmembrane region" description="Helical" evidence="6">
    <location>
        <begin position="346"/>
        <end position="365"/>
    </location>
</feature>
<dbReference type="Pfam" id="PF01566">
    <property type="entry name" value="Nramp"/>
    <property type="match status" value="1"/>
</dbReference>
<sequence>MAQGTQASLKKSWYLLGPAFVAAIAYVDPGNVAANVSAGAQFGYLLLWVVVVANLLAGVVQYLSAKLGLVTGRSLPATIGRRMGRPARIVYWVQAELVAMATDVAEVVGGAIALRILFGLPLLLSGVITGVVSLLLLAIQDRRGQIIFERVITGLLLVIAIGFAASFFVKTPPPDAVLGGMVPRFRGTESVLLAAAILGATVMPHAVYLHSGLVLDRHGHPEQGPPRRLLLRVTRLDVVLAMAVAGAVNAAMLLVAAINLKRSSAPASIDGAYDAIHGTLGAVIAILFAVGLLASGLASSSVGAYAGAMIMQGLLHRTVPIVVRRLITLCPALAILALGFDPTRALVLSQVVLSFGIPFAVLPLVRLTSNRELMGSDANHPVTTAVGWAIALVISVLNMVLIWLTVAGG</sequence>
<dbReference type="HAMAP" id="MF_00221">
    <property type="entry name" value="NRAMP"/>
    <property type="match status" value="1"/>
</dbReference>
<feature type="transmembrane region" description="Helical" evidence="6">
    <location>
        <begin position="12"/>
        <end position="29"/>
    </location>
</feature>
<evidence type="ECO:0000256" key="6">
    <source>
        <dbReference type="HAMAP-Rule" id="MF_00221"/>
    </source>
</evidence>
<dbReference type="GO" id="GO:0005384">
    <property type="term" value="F:manganese ion transmembrane transporter activity"/>
    <property type="evidence" value="ECO:0007669"/>
    <property type="project" value="TreeGrafter"/>
</dbReference>
<feature type="transmembrane region" description="Helical" evidence="6">
    <location>
        <begin position="89"/>
        <end position="112"/>
    </location>
</feature>
<dbReference type="NCBIfam" id="NF001923">
    <property type="entry name" value="PRK00701.1"/>
    <property type="match status" value="1"/>
</dbReference>
<comment type="subcellular location">
    <subcellularLocation>
        <location evidence="6">Cell membrane</location>
        <topology evidence="6">Multi-pass membrane protein</topology>
    </subcellularLocation>
    <subcellularLocation>
        <location evidence="1">Membrane</location>
        <topology evidence="1">Multi-pass membrane protein</topology>
    </subcellularLocation>
</comment>
<keyword evidence="3 6" id="KW-0812">Transmembrane</keyword>
<dbReference type="PANTHER" id="PTHR11706:SF33">
    <property type="entry name" value="NATURAL RESISTANCE-ASSOCIATED MACROPHAGE PROTEIN 2"/>
    <property type="match status" value="1"/>
</dbReference>
<evidence type="ECO:0000256" key="1">
    <source>
        <dbReference type="ARBA" id="ARBA00004141"/>
    </source>
</evidence>
<keyword evidence="6" id="KW-0406">Ion transport</keyword>
<dbReference type="Proteomes" id="UP000467105">
    <property type="component" value="Chromosome"/>
</dbReference>
<comment type="function">
    <text evidence="6">H(+)-stimulated, divalent metal cation uptake system.</text>
</comment>
<evidence type="ECO:0000256" key="5">
    <source>
        <dbReference type="ARBA" id="ARBA00023136"/>
    </source>
</evidence>
<evidence type="ECO:0000256" key="2">
    <source>
        <dbReference type="ARBA" id="ARBA00022448"/>
    </source>
</evidence>
<dbReference type="GO" id="GO:0015293">
    <property type="term" value="F:symporter activity"/>
    <property type="evidence" value="ECO:0007669"/>
    <property type="project" value="UniProtKB-UniRule"/>
</dbReference>
<name>A0A7I7Z1Z9_9MYCO</name>
<dbReference type="GO" id="GO:0005886">
    <property type="term" value="C:plasma membrane"/>
    <property type="evidence" value="ECO:0007669"/>
    <property type="project" value="UniProtKB-SubCell"/>
</dbReference>
<dbReference type="PRINTS" id="PR00447">
    <property type="entry name" value="NATRESASSCMP"/>
</dbReference>
<feature type="transmembrane region" description="Helical" evidence="6">
    <location>
        <begin position="118"/>
        <end position="139"/>
    </location>
</feature>